<comment type="caution">
    <text evidence="1">The sequence shown here is derived from an EMBL/GenBank/DDBJ whole genome shotgun (WGS) entry which is preliminary data.</text>
</comment>
<dbReference type="Proteomes" id="UP000557392">
    <property type="component" value="Unassembled WGS sequence"/>
</dbReference>
<dbReference type="NCBIfam" id="TIGR03347">
    <property type="entry name" value="VI_chp_1"/>
    <property type="match status" value="1"/>
</dbReference>
<dbReference type="PANTHER" id="PTHR35564:SF4">
    <property type="entry name" value="CYTOPLASMIC PROTEIN"/>
    <property type="match status" value="1"/>
</dbReference>
<keyword evidence="2" id="KW-1185">Reference proteome</keyword>
<protein>
    <submittedName>
        <fullName evidence="1">Type VI secretion system protein ImpH</fullName>
    </submittedName>
</protein>
<dbReference type="RefSeq" id="WP_246426060.1">
    <property type="nucleotide sequence ID" value="NZ_JACIEH010000002.1"/>
</dbReference>
<organism evidence="1 2">
    <name type="scientific">Sphingomonas kyeonggiensis</name>
    <dbReference type="NCBI Taxonomy" id="1268553"/>
    <lineage>
        <taxon>Bacteria</taxon>
        <taxon>Pseudomonadati</taxon>
        <taxon>Pseudomonadota</taxon>
        <taxon>Alphaproteobacteria</taxon>
        <taxon>Sphingomonadales</taxon>
        <taxon>Sphingomonadaceae</taxon>
        <taxon>Sphingomonas</taxon>
    </lineage>
</organism>
<dbReference type="InterPro" id="IPR010732">
    <property type="entry name" value="T6SS_TssG-like"/>
</dbReference>
<accession>A0A7W6JV20</accession>
<evidence type="ECO:0000313" key="1">
    <source>
        <dbReference type="EMBL" id="MBB4099031.1"/>
    </source>
</evidence>
<name>A0A7W6JV20_9SPHN</name>
<evidence type="ECO:0000313" key="2">
    <source>
        <dbReference type="Proteomes" id="UP000557392"/>
    </source>
</evidence>
<dbReference type="PANTHER" id="PTHR35564">
    <property type="match status" value="1"/>
</dbReference>
<dbReference type="AlphaFoldDB" id="A0A7W6JV20"/>
<sequence length="343" mass="38016">MAAEDGAPAQHLSFLRRVGEQARKFGMFPAVRGAEARAPHLPRLGRARRPNQSIVDLAQVPAMHFPAPTLHSAEPRGERIQLNGYWLGLTGPNGPLPIHLTEFATFEHRYAKQRPFGRWLDVLANRMLQFFYRAWGDSQPVVHADRPADDRFAAYLAALSGATEGVSPKALFTGPARVHYAALFASRRSAIGIEDALGHLLGQPVQVIEYRPRWRDIPTEDRSRLGRSFATLGGDLVLGDRIRMASDAFSVVIEARSFAEFEKLLPSGPRFAIASEALDAFAPSHLEWDMRIEIAERNVPAARLDGRTRLGWTGWIGPQPSDRIRSDAHLRRLKPAHAALGGL</sequence>
<reference evidence="1 2" key="1">
    <citation type="submission" date="2020-08" db="EMBL/GenBank/DDBJ databases">
        <title>Genomic Encyclopedia of Type Strains, Phase IV (KMG-IV): sequencing the most valuable type-strain genomes for metagenomic binning, comparative biology and taxonomic classification.</title>
        <authorList>
            <person name="Goeker M."/>
        </authorList>
    </citation>
    <scope>NUCLEOTIDE SEQUENCE [LARGE SCALE GENOMIC DNA]</scope>
    <source>
        <strain evidence="1 2">DSM 101806</strain>
    </source>
</reference>
<dbReference type="Pfam" id="PF06996">
    <property type="entry name" value="T6SS_TssG"/>
    <property type="match status" value="1"/>
</dbReference>
<dbReference type="EMBL" id="JACIEH010000002">
    <property type="protein sequence ID" value="MBB4099031.1"/>
    <property type="molecule type" value="Genomic_DNA"/>
</dbReference>
<proteinExistence type="predicted"/>
<gene>
    <name evidence="1" type="ORF">GGR46_002595</name>
</gene>